<dbReference type="RefSeq" id="WP_144277638.1">
    <property type="nucleotide sequence ID" value="NZ_CP041730.1"/>
</dbReference>
<dbReference type="GO" id="GO:0000160">
    <property type="term" value="P:phosphorelay signal transduction system"/>
    <property type="evidence" value="ECO:0007669"/>
    <property type="project" value="InterPro"/>
</dbReference>
<dbReference type="PANTHER" id="PTHR43228">
    <property type="entry name" value="TWO-COMPONENT RESPONSE REGULATOR"/>
    <property type="match status" value="1"/>
</dbReference>
<keyword evidence="1" id="KW-0597">Phosphoprotein</keyword>
<dbReference type="Gene3D" id="3.40.50.2300">
    <property type="match status" value="1"/>
</dbReference>
<dbReference type="Proteomes" id="UP000317550">
    <property type="component" value="Chromosome"/>
</dbReference>
<dbReference type="OrthoDB" id="9808843at2"/>
<evidence type="ECO:0000259" key="2">
    <source>
        <dbReference type="PROSITE" id="PS50110"/>
    </source>
</evidence>
<dbReference type="InterPro" id="IPR001789">
    <property type="entry name" value="Sig_transdc_resp-reg_receiver"/>
</dbReference>
<evidence type="ECO:0000313" key="4">
    <source>
        <dbReference type="Proteomes" id="UP000317550"/>
    </source>
</evidence>
<dbReference type="Pfam" id="PF00072">
    <property type="entry name" value="Response_reg"/>
    <property type="match status" value="1"/>
</dbReference>
<dbReference type="InterPro" id="IPR011006">
    <property type="entry name" value="CheY-like_superfamily"/>
</dbReference>
<evidence type="ECO:0000313" key="3">
    <source>
        <dbReference type="EMBL" id="QDQ26239.1"/>
    </source>
</evidence>
<reference evidence="4" key="1">
    <citation type="submission" date="2019-07" db="EMBL/GenBank/DDBJ databases">
        <title>Chitinimonas sp. nov., isolated from Ny-Alesund, arctica soil.</title>
        <authorList>
            <person name="Xu Q."/>
            <person name="Peng F."/>
        </authorList>
    </citation>
    <scope>NUCLEOTIDE SEQUENCE [LARGE SCALE GENOMIC DNA]</scope>
    <source>
        <strain evidence="4">R3-44</strain>
    </source>
</reference>
<organism evidence="3 4">
    <name type="scientific">Chitinimonas arctica</name>
    <dbReference type="NCBI Taxonomy" id="2594795"/>
    <lineage>
        <taxon>Bacteria</taxon>
        <taxon>Pseudomonadati</taxon>
        <taxon>Pseudomonadota</taxon>
        <taxon>Betaproteobacteria</taxon>
        <taxon>Neisseriales</taxon>
        <taxon>Chitinibacteraceae</taxon>
        <taxon>Chitinimonas</taxon>
    </lineage>
</organism>
<dbReference type="PROSITE" id="PS50110">
    <property type="entry name" value="RESPONSE_REGULATORY"/>
    <property type="match status" value="1"/>
</dbReference>
<sequence>MMGEKPSFYVIDDDSVLRSLIRGILSDAGFLYAGSAVNGEEGLKGCQDKSPTIVLLDINLPGSDGIDVLAALRRMRRPPRVVMVSGEATLPRVKSAMSLGACGFVVKPFTAAKLITAVENSLRQRDSPIS</sequence>
<dbReference type="AlphaFoldDB" id="A0A516SDM0"/>
<evidence type="ECO:0000256" key="1">
    <source>
        <dbReference type="PROSITE-ProRule" id="PRU00169"/>
    </source>
</evidence>
<accession>A0A516SDM0</accession>
<feature type="modified residue" description="4-aspartylphosphate" evidence="1">
    <location>
        <position position="57"/>
    </location>
</feature>
<dbReference type="InterPro" id="IPR052048">
    <property type="entry name" value="ST_Response_Regulator"/>
</dbReference>
<dbReference type="SMART" id="SM00448">
    <property type="entry name" value="REC"/>
    <property type="match status" value="1"/>
</dbReference>
<name>A0A516SDM0_9NEIS</name>
<protein>
    <submittedName>
        <fullName evidence="3">Response regulator</fullName>
    </submittedName>
</protein>
<proteinExistence type="predicted"/>
<keyword evidence="4" id="KW-1185">Reference proteome</keyword>
<gene>
    <name evidence="3" type="ORF">FNU76_07620</name>
</gene>
<dbReference type="SUPFAM" id="SSF52172">
    <property type="entry name" value="CheY-like"/>
    <property type="match status" value="1"/>
</dbReference>
<dbReference type="EMBL" id="CP041730">
    <property type="protein sequence ID" value="QDQ26239.1"/>
    <property type="molecule type" value="Genomic_DNA"/>
</dbReference>
<dbReference type="KEGG" id="cari:FNU76_07620"/>
<feature type="domain" description="Response regulatory" evidence="2">
    <location>
        <begin position="7"/>
        <end position="122"/>
    </location>
</feature>
<dbReference type="PANTHER" id="PTHR43228:SF1">
    <property type="entry name" value="TWO-COMPONENT RESPONSE REGULATOR ARR22"/>
    <property type="match status" value="1"/>
</dbReference>